<dbReference type="AlphaFoldDB" id="A0A6J7EE24"/>
<accession>A0A6J7EE24</accession>
<dbReference type="GO" id="GO:0016757">
    <property type="term" value="F:glycosyltransferase activity"/>
    <property type="evidence" value="ECO:0007669"/>
    <property type="project" value="UniProtKB-KW"/>
</dbReference>
<evidence type="ECO:0000256" key="1">
    <source>
        <dbReference type="ARBA" id="ARBA00004141"/>
    </source>
</evidence>
<keyword evidence="3" id="KW-0808">Transferase</keyword>
<feature type="transmembrane region" description="Helical" evidence="7">
    <location>
        <begin position="368"/>
        <end position="396"/>
    </location>
</feature>
<organism evidence="8">
    <name type="scientific">freshwater metagenome</name>
    <dbReference type="NCBI Taxonomy" id="449393"/>
    <lineage>
        <taxon>unclassified sequences</taxon>
        <taxon>metagenomes</taxon>
        <taxon>ecological metagenomes</taxon>
    </lineage>
</organism>
<feature type="transmembrane region" description="Helical" evidence="7">
    <location>
        <begin position="270"/>
        <end position="296"/>
    </location>
</feature>
<evidence type="ECO:0000256" key="5">
    <source>
        <dbReference type="ARBA" id="ARBA00022989"/>
    </source>
</evidence>
<gene>
    <name evidence="8" type="ORF">UFOPK3401_01294</name>
</gene>
<name>A0A6J7EE24_9ZZZZ</name>
<dbReference type="GO" id="GO:0016020">
    <property type="term" value="C:membrane"/>
    <property type="evidence" value="ECO:0007669"/>
    <property type="project" value="UniProtKB-SubCell"/>
</dbReference>
<dbReference type="Pfam" id="PF26314">
    <property type="entry name" value="MptA_B_family"/>
    <property type="match status" value="1"/>
</dbReference>
<feature type="transmembrane region" description="Helical" evidence="7">
    <location>
        <begin position="153"/>
        <end position="172"/>
    </location>
</feature>
<keyword evidence="6 7" id="KW-0472">Membrane</keyword>
<feature type="transmembrane region" description="Helical" evidence="7">
    <location>
        <begin position="73"/>
        <end position="95"/>
    </location>
</feature>
<evidence type="ECO:0000256" key="6">
    <source>
        <dbReference type="ARBA" id="ARBA00023136"/>
    </source>
</evidence>
<comment type="subcellular location">
    <subcellularLocation>
        <location evidence="1">Membrane</location>
        <topology evidence="1">Multi-pass membrane protein</topology>
    </subcellularLocation>
</comment>
<feature type="transmembrane region" description="Helical" evidence="7">
    <location>
        <begin position="335"/>
        <end position="356"/>
    </location>
</feature>
<evidence type="ECO:0000256" key="3">
    <source>
        <dbReference type="ARBA" id="ARBA00022679"/>
    </source>
</evidence>
<keyword evidence="2" id="KW-0328">Glycosyltransferase</keyword>
<reference evidence="8" key="1">
    <citation type="submission" date="2020-05" db="EMBL/GenBank/DDBJ databases">
        <authorList>
            <person name="Chiriac C."/>
            <person name="Salcher M."/>
            <person name="Ghai R."/>
            <person name="Kavagutti S V."/>
        </authorList>
    </citation>
    <scope>NUCLEOTIDE SEQUENCE</scope>
</reference>
<proteinExistence type="predicted"/>
<feature type="transmembrane region" description="Helical" evidence="7">
    <location>
        <begin position="308"/>
        <end position="328"/>
    </location>
</feature>
<feature type="transmembrane region" description="Helical" evidence="7">
    <location>
        <begin position="178"/>
        <end position="200"/>
    </location>
</feature>
<keyword evidence="5 7" id="KW-1133">Transmembrane helix</keyword>
<keyword evidence="4 7" id="KW-0812">Transmembrane</keyword>
<evidence type="ECO:0000313" key="8">
    <source>
        <dbReference type="EMBL" id="CAB4879244.1"/>
    </source>
</evidence>
<dbReference type="InterPro" id="IPR049829">
    <property type="entry name" value="MptA/B-like"/>
</dbReference>
<evidence type="ECO:0000256" key="2">
    <source>
        <dbReference type="ARBA" id="ARBA00022676"/>
    </source>
</evidence>
<evidence type="ECO:0000256" key="4">
    <source>
        <dbReference type="ARBA" id="ARBA00022692"/>
    </source>
</evidence>
<protein>
    <submittedName>
        <fullName evidence="8">Unannotated protein</fullName>
    </submittedName>
</protein>
<sequence>MAIGALGVGYLPQRAALSSWPIIELLRTTTAGAILSKVAVAVGAILLLRAWLLIGGDVRSGRITSTKRLNKMFVAWAAPLVLVPPLFSQDVYSYVAQGNLLHLGLDPYTMAPSAIPGPFLEAVSPWWLDTPAPYGPLFLLIAKIVVTITGNNIYLASLLLRASALVGVWLIAKYLPVVAQRCGVNAVTAVWVGLLNPLVFMHFVSGSHNDALMVGLLLAGLAFALDNKPYIGIILIALGGCIKIPALVGLGFVGLIWAGKDSALAVRMKCWLIAVAITVGVFLAVNVLAGVNFGWIHALGTPGQVRSWISPVTSSGVALGWIINAAGFGQHTDSILVVFRALATLAVLAYATKLLIKPDSKTAIRAAGLVLLFLAVFGPVIQPWYLLWGLVILAAAGFTRKELPYVVAATAGLVIHGLTQSSATSADVLQVSDPVSAILAISAAILGIMSSRSTRTELLEGKDRWAKAHHFPAIPHQSSPTHHSEVVVEPLSDQVTGKIAPRERT</sequence>
<feature type="transmembrane region" description="Helical" evidence="7">
    <location>
        <begin position="231"/>
        <end position="258"/>
    </location>
</feature>
<evidence type="ECO:0000256" key="7">
    <source>
        <dbReference type="SAM" id="Phobius"/>
    </source>
</evidence>
<dbReference type="EMBL" id="CAFBLM010000071">
    <property type="protein sequence ID" value="CAB4879244.1"/>
    <property type="molecule type" value="Genomic_DNA"/>
</dbReference>
<dbReference type="NCBIfam" id="NF038066">
    <property type="entry name" value="MptB"/>
    <property type="match status" value="1"/>
</dbReference>
<feature type="transmembrane region" description="Helical" evidence="7">
    <location>
        <begin position="34"/>
        <end position="52"/>
    </location>
</feature>